<keyword evidence="1" id="KW-1133">Transmembrane helix</keyword>
<feature type="transmembrane region" description="Helical" evidence="1">
    <location>
        <begin position="84"/>
        <end position="106"/>
    </location>
</feature>
<evidence type="ECO:0000256" key="1">
    <source>
        <dbReference type="SAM" id="Phobius"/>
    </source>
</evidence>
<keyword evidence="1" id="KW-0812">Transmembrane</keyword>
<keyword evidence="3" id="KW-1185">Reference proteome</keyword>
<sequence length="120" mass="14033">MNSFRCMPSGSANSVSYLSDVEFLSERLREEYPSAHISFLPLMRFFTRIMNADRKMGEGYSSCDALHVQIPITNRIRLSIRLHFYNYIFDGGFVNTVVVLFLRFYFQTIFDGSQKEKMNC</sequence>
<dbReference type="AlphaFoldDB" id="A0A8X6LR10"/>
<dbReference type="Proteomes" id="UP000887116">
    <property type="component" value="Unassembled WGS sequence"/>
</dbReference>
<accession>A0A8X6LR10</accession>
<evidence type="ECO:0000313" key="2">
    <source>
        <dbReference type="EMBL" id="GFR16719.1"/>
    </source>
</evidence>
<comment type="caution">
    <text evidence="2">The sequence shown here is derived from an EMBL/GenBank/DDBJ whole genome shotgun (WGS) entry which is preliminary data.</text>
</comment>
<gene>
    <name evidence="2" type="ORF">TNCT_578321</name>
</gene>
<keyword evidence="1" id="KW-0472">Membrane</keyword>
<proteinExistence type="predicted"/>
<name>A0A8X6LR10_TRICU</name>
<organism evidence="2 3">
    <name type="scientific">Trichonephila clavata</name>
    <name type="common">Joro spider</name>
    <name type="synonym">Nephila clavata</name>
    <dbReference type="NCBI Taxonomy" id="2740835"/>
    <lineage>
        <taxon>Eukaryota</taxon>
        <taxon>Metazoa</taxon>
        <taxon>Ecdysozoa</taxon>
        <taxon>Arthropoda</taxon>
        <taxon>Chelicerata</taxon>
        <taxon>Arachnida</taxon>
        <taxon>Araneae</taxon>
        <taxon>Araneomorphae</taxon>
        <taxon>Entelegynae</taxon>
        <taxon>Araneoidea</taxon>
        <taxon>Nephilidae</taxon>
        <taxon>Trichonephila</taxon>
    </lineage>
</organism>
<dbReference type="EMBL" id="BMAO01027430">
    <property type="protein sequence ID" value="GFR16719.1"/>
    <property type="molecule type" value="Genomic_DNA"/>
</dbReference>
<protein>
    <submittedName>
        <fullName evidence="2">Uncharacterized protein</fullName>
    </submittedName>
</protein>
<evidence type="ECO:0000313" key="3">
    <source>
        <dbReference type="Proteomes" id="UP000887116"/>
    </source>
</evidence>
<reference evidence="2" key="1">
    <citation type="submission" date="2020-07" db="EMBL/GenBank/DDBJ databases">
        <title>Multicomponent nature underlies the extraordinary mechanical properties of spider dragline silk.</title>
        <authorList>
            <person name="Kono N."/>
            <person name="Nakamura H."/>
            <person name="Mori M."/>
            <person name="Yoshida Y."/>
            <person name="Ohtoshi R."/>
            <person name="Malay A.D."/>
            <person name="Moran D.A.P."/>
            <person name="Tomita M."/>
            <person name="Numata K."/>
            <person name="Arakawa K."/>
        </authorList>
    </citation>
    <scope>NUCLEOTIDE SEQUENCE</scope>
</reference>